<comment type="caution">
    <text evidence="3">The sequence shown here is derived from an EMBL/GenBank/DDBJ whole genome shotgun (WGS) entry which is preliminary data.</text>
</comment>
<evidence type="ECO:0008006" key="5">
    <source>
        <dbReference type="Google" id="ProtNLM"/>
    </source>
</evidence>
<accession>A0A501W4N1</accession>
<reference evidence="3 4" key="1">
    <citation type="submission" date="2019-06" db="EMBL/GenBank/DDBJ databases">
        <title>A novel bacterium of genus Pontibacter, isolated from marine sediment.</title>
        <authorList>
            <person name="Huang H."/>
            <person name="Mo K."/>
            <person name="Hu Y."/>
        </authorList>
    </citation>
    <scope>NUCLEOTIDE SEQUENCE [LARGE SCALE GENOMIC DNA]</scope>
    <source>
        <strain evidence="3 4">HB172049</strain>
    </source>
</reference>
<feature type="domain" description="DUF7033" evidence="2">
    <location>
        <begin position="86"/>
        <end position="174"/>
    </location>
</feature>
<organism evidence="3 4">
    <name type="scientific">Pontibacter mangrovi</name>
    <dbReference type="NCBI Taxonomy" id="2589816"/>
    <lineage>
        <taxon>Bacteria</taxon>
        <taxon>Pseudomonadati</taxon>
        <taxon>Bacteroidota</taxon>
        <taxon>Cytophagia</taxon>
        <taxon>Cytophagales</taxon>
        <taxon>Hymenobacteraceae</taxon>
        <taxon>Pontibacter</taxon>
    </lineage>
</organism>
<keyword evidence="4" id="KW-1185">Reference proteome</keyword>
<sequence length="456" mass="53046">MYIYDYTLQHFLLLYPKAKNLRFNYGTGGDAKVTVKKYSGSFFEKKRPRPQQVFWKEWRGEKLPFFFEEDDQQELITYHPDGTASINYDIIASAFYLLSGWQEYYGPERDRFHRYTYKASVQARYSFVTKPVVNYYFEMLREVVERVYGENLQHDHWGNNSMATCLTCDVDRLHSAWRVAGKQLLFHAKAWDLTKVLLQKAVGNDAWNNLPEVMATAEKYGAKATFFFLPSNQRYNGHLNADHDLTKLKYQNLMQKISERGHEVALHGSFGTANDLVQLKSDRGKLAQQAQGNRFHYLCYQPETTPQVLQQSNLSYDSTLGFSEHIGFRNSYCHPFFPFDFQNRRAHSYIELPLMLMDASLYDVNFMHLKPQEALEKVLPMLQEVQKFNGLFTLLWHNENYSKYNEYPVPKGEPGWREVLEKILQQLKSAGSVFHTCAEAAAIAKGAPPGIITNDK</sequence>
<dbReference type="InterPro" id="IPR002509">
    <property type="entry name" value="NODB_dom"/>
</dbReference>
<evidence type="ECO:0000313" key="4">
    <source>
        <dbReference type="Proteomes" id="UP000316727"/>
    </source>
</evidence>
<dbReference type="InterPro" id="IPR011330">
    <property type="entry name" value="Glyco_hydro/deAcase_b/a-brl"/>
</dbReference>
<dbReference type="OrthoDB" id="5573484at2"/>
<evidence type="ECO:0000313" key="3">
    <source>
        <dbReference type="EMBL" id="TPE43250.1"/>
    </source>
</evidence>
<protein>
    <recommendedName>
        <fullName evidence="5">NodB homology domain-containing protein</fullName>
    </recommendedName>
</protein>
<evidence type="ECO:0000259" key="1">
    <source>
        <dbReference type="Pfam" id="PF01522"/>
    </source>
</evidence>
<name>A0A501W4N1_9BACT</name>
<dbReference type="SUPFAM" id="SSF88713">
    <property type="entry name" value="Glycoside hydrolase/deacetylase"/>
    <property type="match status" value="1"/>
</dbReference>
<feature type="domain" description="NodB homology" evidence="1">
    <location>
        <begin position="208"/>
        <end position="268"/>
    </location>
</feature>
<dbReference type="Pfam" id="PF01522">
    <property type="entry name" value="Polysacc_deac_1"/>
    <property type="match status" value="1"/>
</dbReference>
<dbReference type="Proteomes" id="UP000316727">
    <property type="component" value="Unassembled WGS sequence"/>
</dbReference>
<dbReference type="CDD" id="cd10931">
    <property type="entry name" value="CE4_u7"/>
    <property type="match status" value="1"/>
</dbReference>
<dbReference type="RefSeq" id="WP_140622196.1">
    <property type="nucleotide sequence ID" value="NZ_VFRQ01000007.1"/>
</dbReference>
<dbReference type="GO" id="GO:0005975">
    <property type="term" value="P:carbohydrate metabolic process"/>
    <property type="evidence" value="ECO:0007669"/>
    <property type="project" value="InterPro"/>
</dbReference>
<gene>
    <name evidence="3" type="ORF">FJM65_14145</name>
</gene>
<dbReference type="Pfam" id="PF23019">
    <property type="entry name" value="DUF7033"/>
    <property type="match status" value="1"/>
</dbReference>
<proteinExistence type="predicted"/>
<dbReference type="InterPro" id="IPR054297">
    <property type="entry name" value="DUF7033"/>
</dbReference>
<dbReference type="AlphaFoldDB" id="A0A501W4N1"/>
<dbReference type="GO" id="GO:0016810">
    <property type="term" value="F:hydrolase activity, acting on carbon-nitrogen (but not peptide) bonds"/>
    <property type="evidence" value="ECO:0007669"/>
    <property type="project" value="InterPro"/>
</dbReference>
<dbReference type="Gene3D" id="3.20.20.370">
    <property type="entry name" value="Glycoside hydrolase/deacetylase"/>
    <property type="match status" value="1"/>
</dbReference>
<evidence type="ECO:0000259" key="2">
    <source>
        <dbReference type="Pfam" id="PF23019"/>
    </source>
</evidence>
<dbReference type="EMBL" id="VFRQ01000007">
    <property type="protein sequence ID" value="TPE43250.1"/>
    <property type="molecule type" value="Genomic_DNA"/>
</dbReference>